<evidence type="ECO:0000256" key="1">
    <source>
        <dbReference type="SAM" id="MobiDB-lite"/>
    </source>
</evidence>
<dbReference type="Proteomes" id="UP000245802">
    <property type="component" value="Chromosome"/>
</dbReference>
<dbReference type="EMBL" id="CP025958">
    <property type="protein sequence ID" value="AWM37555.1"/>
    <property type="molecule type" value="Genomic_DNA"/>
</dbReference>
<proteinExistence type="predicted"/>
<dbReference type="AlphaFoldDB" id="A0A2Z3H366"/>
<evidence type="ECO:0000313" key="2">
    <source>
        <dbReference type="EMBL" id="AWM37555.1"/>
    </source>
</evidence>
<reference evidence="2 3" key="1">
    <citation type="submission" date="2018-01" db="EMBL/GenBank/DDBJ databases">
        <title>G. obscuriglobus.</title>
        <authorList>
            <person name="Franke J."/>
            <person name="Blomberg W."/>
            <person name="Selmecki A."/>
        </authorList>
    </citation>
    <scope>NUCLEOTIDE SEQUENCE [LARGE SCALE GENOMIC DNA]</scope>
    <source>
        <strain evidence="2 3">DSM 5831</strain>
    </source>
</reference>
<feature type="region of interest" description="Disordered" evidence="1">
    <location>
        <begin position="1"/>
        <end position="91"/>
    </location>
</feature>
<organism evidence="2 3">
    <name type="scientific">Gemmata obscuriglobus</name>
    <dbReference type="NCBI Taxonomy" id="114"/>
    <lineage>
        <taxon>Bacteria</taxon>
        <taxon>Pseudomonadati</taxon>
        <taxon>Planctomycetota</taxon>
        <taxon>Planctomycetia</taxon>
        <taxon>Gemmatales</taxon>
        <taxon>Gemmataceae</taxon>
        <taxon>Gemmata</taxon>
    </lineage>
</organism>
<sequence length="91" mass="9574">MRPKPDGGVRCSAGFGSLTSAPRIRGSPPTGAGGRSTTDPMRRVAAHRRPPTATRGDEPRPAPPGTTRSHHRPAPPCPHAPPATTNRTSRR</sequence>
<name>A0A2Z3H366_9BACT</name>
<gene>
    <name evidence="2" type="ORF">C1280_11395</name>
</gene>
<keyword evidence="3" id="KW-1185">Reference proteome</keyword>
<accession>A0A2Z3H366</accession>
<evidence type="ECO:0000313" key="3">
    <source>
        <dbReference type="Proteomes" id="UP000245802"/>
    </source>
</evidence>
<protein>
    <submittedName>
        <fullName evidence="2">Uncharacterized protein</fullName>
    </submittedName>
</protein>
<dbReference type="KEGG" id="gog:C1280_11395"/>